<dbReference type="EMBL" id="BKAJ01000057">
    <property type="protein sequence ID" value="GEP56197.1"/>
    <property type="molecule type" value="Genomic_DNA"/>
</dbReference>
<comment type="subcellular location">
    <subcellularLocation>
        <location evidence="1">Secreted</location>
    </subcellularLocation>
</comment>
<accession>A0A512NB82</accession>
<dbReference type="Gene3D" id="3.55.50.10">
    <property type="entry name" value="Baseplate protein-like domains"/>
    <property type="match status" value="1"/>
</dbReference>
<protein>
    <submittedName>
        <fullName evidence="6">Type VI secretion protein</fullName>
    </submittedName>
</protein>
<dbReference type="InterPro" id="IPR037026">
    <property type="entry name" value="Vgr_OB-fold_dom_sf"/>
</dbReference>
<evidence type="ECO:0000313" key="6">
    <source>
        <dbReference type="EMBL" id="GEP56197.1"/>
    </source>
</evidence>
<name>A0A512NB82_9HYPH</name>
<dbReference type="PANTHER" id="PTHR32305">
    <property type="match status" value="1"/>
</dbReference>
<dbReference type="Gene3D" id="2.40.50.230">
    <property type="entry name" value="Gp5 N-terminal domain"/>
    <property type="match status" value="1"/>
</dbReference>
<feature type="domain" description="Gp5/Type VI secretion system Vgr C-terminal trimerisation" evidence="5">
    <location>
        <begin position="437"/>
        <end position="519"/>
    </location>
</feature>
<dbReference type="InterPro" id="IPR050708">
    <property type="entry name" value="T6SS_VgrG/RHS"/>
</dbReference>
<dbReference type="SUPFAM" id="SSF69349">
    <property type="entry name" value="Phage fibre proteins"/>
    <property type="match status" value="1"/>
</dbReference>
<comment type="similarity">
    <text evidence="2">Belongs to the VgrG protein family.</text>
</comment>
<dbReference type="AlphaFoldDB" id="A0A512NB82"/>
<evidence type="ECO:0000256" key="3">
    <source>
        <dbReference type="ARBA" id="ARBA00022525"/>
    </source>
</evidence>
<dbReference type="InterPro" id="IPR017847">
    <property type="entry name" value="T6SS_RhsGE_Vgr_subset"/>
</dbReference>
<evidence type="ECO:0000259" key="4">
    <source>
        <dbReference type="Pfam" id="PF04717"/>
    </source>
</evidence>
<evidence type="ECO:0000256" key="2">
    <source>
        <dbReference type="ARBA" id="ARBA00005558"/>
    </source>
</evidence>
<evidence type="ECO:0000313" key="7">
    <source>
        <dbReference type="Proteomes" id="UP000321058"/>
    </source>
</evidence>
<dbReference type="InterPro" id="IPR054030">
    <property type="entry name" value="Gp5_Vgr_C"/>
</dbReference>
<dbReference type="Gene3D" id="2.30.110.50">
    <property type="match status" value="1"/>
</dbReference>
<dbReference type="InterPro" id="IPR006533">
    <property type="entry name" value="T6SS_Vgr_RhsGE"/>
</dbReference>
<organism evidence="6 7">
    <name type="scientific">Reyranella soli</name>
    <dbReference type="NCBI Taxonomy" id="1230389"/>
    <lineage>
        <taxon>Bacteria</taxon>
        <taxon>Pseudomonadati</taxon>
        <taxon>Pseudomonadota</taxon>
        <taxon>Alphaproteobacteria</taxon>
        <taxon>Hyphomicrobiales</taxon>
        <taxon>Reyranellaceae</taxon>
        <taxon>Reyranella</taxon>
    </lineage>
</organism>
<proteinExistence type="inferred from homology"/>
<gene>
    <name evidence="6" type="primary">tssI</name>
    <name evidence="6" type="ORF">RSO01_33630</name>
</gene>
<evidence type="ECO:0000256" key="1">
    <source>
        <dbReference type="ARBA" id="ARBA00004613"/>
    </source>
</evidence>
<keyword evidence="3" id="KW-0964">Secreted</keyword>
<dbReference type="NCBIfam" id="TIGR03361">
    <property type="entry name" value="VI_Rhs_Vgr"/>
    <property type="match status" value="1"/>
</dbReference>
<dbReference type="Gene3D" id="4.10.220.110">
    <property type="match status" value="1"/>
</dbReference>
<sequence length="589" mass="65157">MTATETISELFRFEVEAIAAGTINATNMLNKTACVAVNNGGKTTRYFHGIVQEFGVLEQSGVIDKLYKMVLVPQLAHAAIRSDCRMFFNKTAEDILKILFQEVGVTRTSFRLYSAPTQRKATAQFNETALHFATRLMEEEGWYYFFEHSEDSHTLVVTNENNGFYTIPNATLRLGVGTTADMMVEFRKPEAFAPGKVTVKDYDFDTPDKNLKMEQNTILKHGGTSQRPVFHWPALTRDTGVAKNRARWRMEAAEAAVSLIGGGCDHAGLIAGGKFKLKTDAGEQVHVIQQIKHHAEDVSERAGVASGTDYSNSFMAFPNSVPWRQPMKTARPRMEGLHTATVLAPSGEEIHTDDQGRIKIRFRWDWREDATADNSEWVRVVQPWAGNQWGGQFIPRVDTEVAVAFMDADPDRPIVIGGLYNGDDKPIFPVGEKTKLGFRSRSVTKGGTADFNELSFDDKKGSEQLFLHAQKDMKTEVENDQTLTVENDRTVTINKGNETVTLKQGDQSTELKLGNISVKCDLGSITMEAMQAITLKVGQSSVKIDQMGVTISGMMIKVNGTVMTEVKGLMTTVKGDAMLQLSGGIIMIG</sequence>
<keyword evidence="7" id="KW-1185">Reference proteome</keyword>
<dbReference type="Pfam" id="PF05954">
    <property type="entry name" value="Phage_GPD"/>
    <property type="match status" value="1"/>
</dbReference>
<dbReference type="Pfam" id="PF04717">
    <property type="entry name" value="Phage_base_V"/>
    <property type="match status" value="1"/>
</dbReference>
<dbReference type="SUPFAM" id="SSF69255">
    <property type="entry name" value="gp5 N-terminal domain-like"/>
    <property type="match status" value="1"/>
</dbReference>
<dbReference type="SUPFAM" id="SSF69279">
    <property type="entry name" value="Phage tail proteins"/>
    <property type="match status" value="2"/>
</dbReference>
<dbReference type="InterPro" id="IPR006531">
    <property type="entry name" value="Gp5/Vgr_OB"/>
</dbReference>
<dbReference type="Proteomes" id="UP000321058">
    <property type="component" value="Unassembled WGS sequence"/>
</dbReference>
<feature type="domain" description="Gp5/Type VI secretion system Vgr protein OB-fold" evidence="4">
    <location>
        <begin position="352"/>
        <end position="420"/>
    </location>
</feature>
<comment type="caution">
    <text evidence="6">The sequence shown here is derived from an EMBL/GenBank/DDBJ whole genome shotgun (WGS) entry which is preliminary data.</text>
</comment>
<reference evidence="6 7" key="1">
    <citation type="submission" date="2019-07" db="EMBL/GenBank/DDBJ databases">
        <title>Whole genome shotgun sequence of Reyranella soli NBRC 108950.</title>
        <authorList>
            <person name="Hosoyama A."/>
            <person name="Uohara A."/>
            <person name="Ohji S."/>
            <person name="Ichikawa N."/>
        </authorList>
    </citation>
    <scope>NUCLEOTIDE SEQUENCE [LARGE SCALE GENOMIC DNA]</scope>
    <source>
        <strain evidence="6 7">NBRC 108950</strain>
    </source>
</reference>
<dbReference type="Pfam" id="PF22178">
    <property type="entry name" value="Gp5_trimer_C"/>
    <property type="match status" value="1"/>
</dbReference>
<dbReference type="GO" id="GO:0005576">
    <property type="term" value="C:extracellular region"/>
    <property type="evidence" value="ECO:0007669"/>
    <property type="project" value="UniProtKB-SubCell"/>
</dbReference>
<dbReference type="NCBIfam" id="TIGR01646">
    <property type="entry name" value="vgr_GE"/>
    <property type="match status" value="1"/>
</dbReference>
<dbReference type="PANTHER" id="PTHR32305:SF15">
    <property type="entry name" value="PROTEIN RHSA-RELATED"/>
    <property type="match status" value="1"/>
</dbReference>
<evidence type="ECO:0000259" key="5">
    <source>
        <dbReference type="Pfam" id="PF22178"/>
    </source>
</evidence>